<protein>
    <submittedName>
        <fullName evidence="2">Glycosyltransferase</fullName>
    </submittedName>
</protein>
<keyword evidence="3" id="KW-1185">Reference proteome</keyword>
<accession>A0ABW9VSH3</accession>
<feature type="domain" description="Glycosyltransferase 2-like" evidence="1">
    <location>
        <begin position="4"/>
        <end position="131"/>
    </location>
</feature>
<gene>
    <name evidence="2" type="ORF">GTP27_18045</name>
</gene>
<dbReference type="InterPro" id="IPR029044">
    <property type="entry name" value="Nucleotide-diphossugar_trans"/>
</dbReference>
<dbReference type="RefSeq" id="WP_161040544.1">
    <property type="nucleotide sequence ID" value="NZ_WWCM01000014.1"/>
</dbReference>
<reference evidence="2 3" key="1">
    <citation type="submission" date="2019-12" db="EMBL/GenBank/DDBJ databases">
        <title>Novel species isolated from a subtropical stream in China.</title>
        <authorList>
            <person name="Lu H."/>
        </authorList>
    </citation>
    <scope>NUCLEOTIDE SEQUENCE [LARGE SCALE GENOMIC DNA]</scope>
    <source>
        <strain evidence="2 3">CY13W</strain>
    </source>
</reference>
<proteinExistence type="predicted"/>
<organism evidence="2 3">
    <name type="scientific">Duganella qianjiadongensis</name>
    <dbReference type="NCBI Taxonomy" id="2692176"/>
    <lineage>
        <taxon>Bacteria</taxon>
        <taxon>Pseudomonadati</taxon>
        <taxon>Pseudomonadota</taxon>
        <taxon>Betaproteobacteria</taxon>
        <taxon>Burkholderiales</taxon>
        <taxon>Oxalobacteraceae</taxon>
        <taxon>Telluria group</taxon>
        <taxon>Duganella</taxon>
    </lineage>
</organism>
<sequence length="260" mass="29210">MLFTIIIATHDRPLLLKRTLQSLIDQTCQDFRVVVVSDSASYLPPYPELAALDGRFVFMIRSGQPGPAISRDMGMAVADGDYCIFLDDDDTFRPGHLAALRQRLQQDRPELLFCDFQVQQEDRTVSPPQQLDCQSLSIADVTFDSVYVRNRIPNSCVAYRRDVLAGLHNDTELIIYEDWDFLLAAMAGRSLVHVATDTVVIHKSAATAPENMRRGNSRNENVVPVMLQLYRRHPAPNMPTRLARQALLASAGVVLDLSHF</sequence>
<dbReference type="EMBL" id="WWCM01000014">
    <property type="protein sequence ID" value="MYM41222.1"/>
    <property type="molecule type" value="Genomic_DNA"/>
</dbReference>
<dbReference type="Pfam" id="PF00535">
    <property type="entry name" value="Glycos_transf_2"/>
    <property type="match status" value="1"/>
</dbReference>
<dbReference type="Gene3D" id="3.90.550.10">
    <property type="entry name" value="Spore Coat Polysaccharide Biosynthesis Protein SpsA, Chain A"/>
    <property type="match status" value="1"/>
</dbReference>
<dbReference type="SUPFAM" id="SSF53448">
    <property type="entry name" value="Nucleotide-diphospho-sugar transferases"/>
    <property type="match status" value="1"/>
</dbReference>
<dbReference type="CDD" id="cd00761">
    <property type="entry name" value="Glyco_tranf_GTA_type"/>
    <property type="match status" value="1"/>
</dbReference>
<dbReference type="PANTHER" id="PTHR43685">
    <property type="entry name" value="GLYCOSYLTRANSFERASE"/>
    <property type="match status" value="1"/>
</dbReference>
<evidence type="ECO:0000259" key="1">
    <source>
        <dbReference type="Pfam" id="PF00535"/>
    </source>
</evidence>
<dbReference type="PANTHER" id="PTHR43685:SF2">
    <property type="entry name" value="GLYCOSYLTRANSFERASE 2-LIKE DOMAIN-CONTAINING PROTEIN"/>
    <property type="match status" value="1"/>
</dbReference>
<dbReference type="InterPro" id="IPR001173">
    <property type="entry name" value="Glyco_trans_2-like"/>
</dbReference>
<dbReference type="InterPro" id="IPR050834">
    <property type="entry name" value="Glycosyltransf_2"/>
</dbReference>
<name>A0ABW9VSH3_9BURK</name>
<evidence type="ECO:0000313" key="3">
    <source>
        <dbReference type="Proteomes" id="UP000478090"/>
    </source>
</evidence>
<evidence type="ECO:0000313" key="2">
    <source>
        <dbReference type="EMBL" id="MYM41222.1"/>
    </source>
</evidence>
<dbReference type="Proteomes" id="UP000478090">
    <property type="component" value="Unassembled WGS sequence"/>
</dbReference>
<comment type="caution">
    <text evidence="2">The sequence shown here is derived from an EMBL/GenBank/DDBJ whole genome shotgun (WGS) entry which is preliminary data.</text>
</comment>